<protein>
    <submittedName>
        <fullName evidence="1">Uncharacterized protein</fullName>
    </submittedName>
</protein>
<comment type="caution">
    <text evidence="1">The sequence shown here is derived from an EMBL/GenBank/DDBJ whole genome shotgun (WGS) entry which is preliminary data.</text>
</comment>
<dbReference type="AlphaFoldDB" id="A0AA39QQR2"/>
<keyword evidence="2" id="KW-1185">Reference proteome</keyword>
<evidence type="ECO:0000313" key="1">
    <source>
        <dbReference type="EMBL" id="KAK0507400.1"/>
    </source>
</evidence>
<sequence length="78" mass="8907">MEIECIFTDSYLKEPPPGGYKKMLRRIQVHIDCNSGDFENFNEQLVEEGRVASRIGVGYVCSRAFENANPVNKVVRLQ</sequence>
<evidence type="ECO:0000313" key="2">
    <source>
        <dbReference type="Proteomes" id="UP001166286"/>
    </source>
</evidence>
<gene>
    <name evidence="1" type="ORF">JMJ35_010438</name>
</gene>
<dbReference type="EMBL" id="JAFEKC020000024">
    <property type="protein sequence ID" value="KAK0507400.1"/>
    <property type="molecule type" value="Genomic_DNA"/>
</dbReference>
<organism evidence="1 2">
    <name type="scientific">Cladonia borealis</name>
    <dbReference type="NCBI Taxonomy" id="184061"/>
    <lineage>
        <taxon>Eukaryota</taxon>
        <taxon>Fungi</taxon>
        <taxon>Dikarya</taxon>
        <taxon>Ascomycota</taxon>
        <taxon>Pezizomycotina</taxon>
        <taxon>Lecanoromycetes</taxon>
        <taxon>OSLEUM clade</taxon>
        <taxon>Lecanoromycetidae</taxon>
        <taxon>Lecanorales</taxon>
        <taxon>Lecanorineae</taxon>
        <taxon>Cladoniaceae</taxon>
        <taxon>Cladonia</taxon>
    </lineage>
</organism>
<name>A0AA39QQR2_9LECA</name>
<proteinExistence type="predicted"/>
<dbReference type="Proteomes" id="UP001166286">
    <property type="component" value="Unassembled WGS sequence"/>
</dbReference>
<accession>A0AA39QQR2</accession>
<reference evidence="1" key="1">
    <citation type="submission" date="2023-03" db="EMBL/GenBank/DDBJ databases">
        <title>Complete genome of Cladonia borealis.</title>
        <authorList>
            <person name="Park H."/>
        </authorList>
    </citation>
    <scope>NUCLEOTIDE SEQUENCE</scope>
    <source>
        <strain evidence="1">ANT050790</strain>
    </source>
</reference>